<protein>
    <recommendedName>
        <fullName evidence="1">ATPase AAA-type core domain-containing protein</fullName>
    </recommendedName>
</protein>
<dbReference type="PANTHER" id="PTHR40396:SF1">
    <property type="entry name" value="ATPASE AAA-TYPE CORE DOMAIN-CONTAINING PROTEIN"/>
    <property type="match status" value="1"/>
</dbReference>
<feature type="domain" description="ATPase AAA-type core" evidence="1">
    <location>
        <begin position="53"/>
        <end position="381"/>
    </location>
</feature>
<dbReference type="OrthoDB" id="9809324at2"/>
<dbReference type="PANTHER" id="PTHR40396">
    <property type="entry name" value="ATPASE-LIKE PROTEIN"/>
    <property type="match status" value="1"/>
</dbReference>
<dbReference type="AlphaFoldDB" id="A0A4Y8Q926"/>
<dbReference type="EMBL" id="MYFO01000003">
    <property type="protein sequence ID" value="TFE90959.1"/>
    <property type="molecule type" value="Genomic_DNA"/>
</dbReference>
<dbReference type="Pfam" id="PF13304">
    <property type="entry name" value="AAA_21"/>
    <property type="match status" value="1"/>
</dbReference>
<organism evidence="2 3">
    <name type="scientific">Paenibacillus athensensis</name>
    <dbReference type="NCBI Taxonomy" id="1967502"/>
    <lineage>
        <taxon>Bacteria</taxon>
        <taxon>Bacillati</taxon>
        <taxon>Bacillota</taxon>
        <taxon>Bacilli</taxon>
        <taxon>Bacillales</taxon>
        <taxon>Paenibacillaceae</taxon>
        <taxon>Paenibacillus</taxon>
    </lineage>
</organism>
<name>A0A4Y8Q926_9BACL</name>
<gene>
    <name evidence="2" type="ORF">B5M42_03810</name>
</gene>
<dbReference type="Proteomes" id="UP000298246">
    <property type="component" value="Unassembled WGS sequence"/>
</dbReference>
<proteinExistence type="predicted"/>
<dbReference type="GO" id="GO:0005524">
    <property type="term" value="F:ATP binding"/>
    <property type="evidence" value="ECO:0007669"/>
    <property type="project" value="InterPro"/>
</dbReference>
<dbReference type="SUPFAM" id="SSF52540">
    <property type="entry name" value="P-loop containing nucleoside triphosphate hydrolases"/>
    <property type="match status" value="1"/>
</dbReference>
<dbReference type="Gene3D" id="3.40.50.300">
    <property type="entry name" value="P-loop containing nucleotide triphosphate hydrolases"/>
    <property type="match status" value="1"/>
</dbReference>
<dbReference type="InterPro" id="IPR003959">
    <property type="entry name" value="ATPase_AAA_core"/>
</dbReference>
<dbReference type="InterPro" id="IPR014555">
    <property type="entry name" value="RecF-like"/>
</dbReference>
<dbReference type="InterPro" id="IPR027417">
    <property type="entry name" value="P-loop_NTPase"/>
</dbReference>
<evidence type="ECO:0000313" key="2">
    <source>
        <dbReference type="EMBL" id="TFE90959.1"/>
    </source>
</evidence>
<evidence type="ECO:0000313" key="3">
    <source>
        <dbReference type="Proteomes" id="UP000298246"/>
    </source>
</evidence>
<dbReference type="PIRSF" id="PIRSF029347">
    <property type="entry name" value="RecF"/>
    <property type="match status" value="1"/>
</dbReference>
<dbReference type="GO" id="GO:0016887">
    <property type="term" value="F:ATP hydrolysis activity"/>
    <property type="evidence" value="ECO:0007669"/>
    <property type="project" value="InterPro"/>
</dbReference>
<sequence>MIVKFCMVGSMLCYNVGYMVITPVKRGGVRMLKSFSFENFKSFDQSNLEIEKLTAIIGTNASGKTNAIEGIKILSEIATGRELAVILDGSKNVDSEIRGGSAGCPEIGSDTFRLGCVVDIDNEHDLEYSITIKVSNRVFVLSEYLFKRSVHARPYVVFQTKDTPDDLSDINVEYNNGRKGRNPEVTCIRSVSVLAQLSSKMPTTTEKTKENVAYINLVLERLAKILFLDPLPSRMRDYARMNDHELRPTADNISSVLYELCKKKEYKQSLLQALRQLPENEILDIGFIETSIGDVMFSLQEKYGERSEFVEAKRLSDGTLRYLAILSSLISEEPGSMIVIEEVDNGIHPSRIKSLIQTISRLNKERRIDVIITTHNPVLLNALTKEELLGVVLCYRDAGDGSSKFYSLPDIESLPALLSKGNLGDLTVRDELVKALKKPVRTSGDLGWLGV</sequence>
<evidence type="ECO:0000259" key="1">
    <source>
        <dbReference type="Pfam" id="PF13304"/>
    </source>
</evidence>
<reference evidence="2 3" key="1">
    <citation type="submission" date="2017-03" db="EMBL/GenBank/DDBJ databases">
        <title>Isolation of Levoglucosan Utilizing Bacteria.</title>
        <authorList>
            <person name="Arya A.S."/>
        </authorList>
    </citation>
    <scope>NUCLEOTIDE SEQUENCE [LARGE SCALE GENOMIC DNA]</scope>
    <source>
        <strain evidence="2 3">MEC069</strain>
    </source>
</reference>
<accession>A0A4Y8Q926</accession>
<comment type="caution">
    <text evidence="2">The sequence shown here is derived from an EMBL/GenBank/DDBJ whole genome shotgun (WGS) entry which is preliminary data.</text>
</comment>
<keyword evidence="3" id="KW-1185">Reference proteome</keyword>